<evidence type="ECO:0000256" key="3">
    <source>
        <dbReference type="ARBA" id="ARBA00022605"/>
    </source>
</evidence>
<sequence>MTRTATITRTTSETDIRVVLDLDGTGRTKITTGVGMYDHLLTSFGMHGLFDLEITTKGDLHIDEHHTVEDTAIALGQAFDEALGDRSGITRFADTRLPMDEAVAIAAIDLGGRAYTVLDLPFIAPSIGALGTQVIPHALEAFASSARMTLHLTATGRNDHHIAEASFKALARSMRVACELDPRRVGIPSTKGVL</sequence>
<dbReference type="GO" id="GO:0000105">
    <property type="term" value="P:L-histidine biosynthetic process"/>
    <property type="evidence" value="ECO:0007669"/>
    <property type="project" value="UniProtKB-UniPathway"/>
</dbReference>
<dbReference type="Pfam" id="PF00475">
    <property type="entry name" value="IGPD"/>
    <property type="match status" value="1"/>
</dbReference>
<dbReference type="FunFam" id="3.30.230.40:FF:000003">
    <property type="entry name" value="Imidazoleglycerol-phosphate dehydratase HisB"/>
    <property type="match status" value="1"/>
</dbReference>
<evidence type="ECO:0000256" key="1">
    <source>
        <dbReference type="ARBA" id="ARBA00005047"/>
    </source>
</evidence>
<dbReference type="Gene3D" id="3.30.230.40">
    <property type="entry name" value="Imidazole glycerol phosphate dehydratase, domain 1"/>
    <property type="match status" value="2"/>
</dbReference>
<dbReference type="NCBIfam" id="NF002114">
    <property type="entry name" value="PRK00951.2-4"/>
    <property type="match status" value="1"/>
</dbReference>
<dbReference type="PROSITE" id="PS00954">
    <property type="entry name" value="IGP_DEHYDRATASE_1"/>
    <property type="match status" value="1"/>
</dbReference>
<evidence type="ECO:0000256" key="4">
    <source>
        <dbReference type="ARBA" id="ARBA00023102"/>
    </source>
</evidence>
<protein>
    <recommendedName>
        <fullName evidence="2">Imidazoleglycerol-phosphate dehydratase</fullName>
    </recommendedName>
</protein>
<dbReference type="GO" id="GO:0004424">
    <property type="term" value="F:imidazoleglycerol-phosphate dehydratase activity"/>
    <property type="evidence" value="ECO:0007669"/>
    <property type="project" value="InterPro"/>
</dbReference>
<name>A0A3B0SJY7_9ZZZZ</name>
<keyword evidence="4" id="KW-0368">Histidine biosynthesis</keyword>
<dbReference type="InterPro" id="IPR020568">
    <property type="entry name" value="Ribosomal_Su5_D2-typ_SF"/>
</dbReference>
<dbReference type="InterPro" id="IPR020565">
    <property type="entry name" value="ImidazoleglycerP_deHydtase_CS"/>
</dbReference>
<dbReference type="HAMAP" id="MF_00076">
    <property type="entry name" value="HisB"/>
    <property type="match status" value="1"/>
</dbReference>
<keyword evidence="3" id="KW-0028">Amino-acid biosynthesis</keyword>
<dbReference type="NCBIfam" id="NF002111">
    <property type="entry name" value="PRK00951.2-1"/>
    <property type="match status" value="1"/>
</dbReference>
<dbReference type="CDD" id="cd07914">
    <property type="entry name" value="IGPD"/>
    <property type="match status" value="1"/>
</dbReference>
<dbReference type="SUPFAM" id="SSF54211">
    <property type="entry name" value="Ribosomal protein S5 domain 2-like"/>
    <property type="match status" value="2"/>
</dbReference>
<accession>A0A3B0SJY7</accession>
<evidence type="ECO:0000313" key="6">
    <source>
        <dbReference type="EMBL" id="VAW06125.1"/>
    </source>
</evidence>
<gene>
    <name evidence="6" type="ORF">MNBD_ACTINO01-1897</name>
</gene>
<reference evidence="6" key="1">
    <citation type="submission" date="2018-06" db="EMBL/GenBank/DDBJ databases">
        <authorList>
            <person name="Zhirakovskaya E."/>
        </authorList>
    </citation>
    <scope>NUCLEOTIDE SEQUENCE</scope>
</reference>
<comment type="pathway">
    <text evidence="1">Amino-acid biosynthesis; L-histidine biosynthesis; L-histidine from 5-phospho-alpha-D-ribose 1-diphosphate: step 6/9.</text>
</comment>
<dbReference type="PROSITE" id="PS00955">
    <property type="entry name" value="IGP_DEHYDRATASE_2"/>
    <property type="match status" value="1"/>
</dbReference>
<evidence type="ECO:0000256" key="2">
    <source>
        <dbReference type="ARBA" id="ARBA00016664"/>
    </source>
</evidence>
<organism evidence="6">
    <name type="scientific">hydrothermal vent metagenome</name>
    <dbReference type="NCBI Taxonomy" id="652676"/>
    <lineage>
        <taxon>unclassified sequences</taxon>
        <taxon>metagenomes</taxon>
        <taxon>ecological metagenomes</taxon>
    </lineage>
</organism>
<dbReference type="InterPro" id="IPR038494">
    <property type="entry name" value="IGPD_sf"/>
</dbReference>
<dbReference type="FunFam" id="3.30.230.40:FF:000001">
    <property type="entry name" value="Imidazoleglycerol-phosphate dehydratase HisB"/>
    <property type="match status" value="1"/>
</dbReference>
<dbReference type="AlphaFoldDB" id="A0A3B0SJY7"/>
<evidence type="ECO:0000256" key="5">
    <source>
        <dbReference type="ARBA" id="ARBA00023239"/>
    </source>
</evidence>
<keyword evidence="5 6" id="KW-0456">Lyase</keyword>
<dbReference type="InterPro" id="IPR000807">
    <property type="entry name" value="ImidazoleglycerolP_deHydtase"/>
</dbReference>
<dbReference type="UniPathway" id="UPA00031">
    <property type="reaction ID" value="UER00011"/>
</dbReference>
<dbReference type="PANTHER" id="PTHR23133:SF2">
    <property type="entry name" value="IMIDAZOLEGLYCEROL-PHOSPHATE DEHYDRATASE"/>
    <property type="match status" value="1"/>
</dbReference>
<proteinExistence type="inferred from homology"/>
<dbReference type="EMBL" id="UOEI01000453">
    <property type="protein sequence ID" value="VAW06125.1"/>
    <property type="molecule type" value="Genomic_DNA"/>
</dbReference>
<dbReference type="PANTHER" id="PTHR23133">
    <property type="entry name" value="IMIDAZOLEGLYCEROL-PHOSPHATE DEHYDRATASE HIS7"/>
    <property type="match status" value="1"/>
</dbReference>